<protein>
    <recommendedName>
        <fullName evidence="2">histidine kinase</fullName>
        <ecNumber evidence="2">2.7.13.3</ecNumber>
    </recommendedName>
</protein>
<dbReference type="SUPFAM" id="SSF55874">
    <property type="entry name" value="ATPase domain of HSP90 chaperone/DNA topoisomerase II/histidine kinase"/>
    <property type="match status" value="1"/>
</dbReference>
<dbReference type="PANTHER" id="PTHR42878">
    <property type="entry name" value="TWO-COMPONENT HISTIDINE KINASE"/>
    <property type="match status" value="1"/>
</dbReference>
<evidence type="ECO:0000256" key="5">
    <source>
        <dbReference type="SAM" id="MobiDB-lite"/>
    </source>
</evidence>
<organism evidence="7 8">
    <name type="scientific">Desulfovibrio psychrotolerans</name>
    <dbReference type="NCBI Taxonomy" id="415242"/>
    <lineage>
        <taxon>Bacteria</taxon>
        <taxon>Pseudomonadati</taxon>
        <taxon>Thermodesulfobacteriota</taxon>
        <taxon>Desulfovibrionia</taxon>
        <taxon>Desulfovibrionales</taxon>
        <taxon>Desulfovibrionaceae</taxon>
        <taxon>Desulfovibrio</taxon>
    </lineage>
</organism>
<keyword evidence="8" id="KW-1185">Reference proteome</keyword>
<keyword evidence="4 7" id="KW-0418">Kinase</keyword>
<evidence type="ECO:0000259" key="6">
    <source>
        <dbReference type="PROSITE" id="PS50109"/>
    </source>
</evidence>
<dbReference type="InterPro" id="IPR036890">
    <property type="entry name" value="HATPase_C_sf"/>
</dbReference>
<evidence type="ECO:0000256" key="2">
    <source>
        <dbReference type="ARBA" id="ARBA00012438"/>
    </source>
</evidence>
<sequence length="438" mass="47912">MYGPWVSNLPHRQVFVPRRRSASRAPSDSAAPGEHAPPCGSDVSADSPGRGDGGALSGAVQEPLEPHKATANRLSAAEIRRQADAVRAHLGGRLAETIPIPFIVLNEARQIVYANGHAVRFFGCATEEEALGFRPGERIFCVHSQEMGGCGESPACGHCGNVRAVLGVQEGAVYGAESRVLTKHHGLINALNLQVDAAGTKLDEEHYTIVYLRDISREKDRELLERVFLHDAVNALGGISGAMRLLGDAVDEKLRELALAVEERASLLVREARFMQLLFSAESTDLMVMRDVFSARDMLEELRMLYSTNVFAEGRHLVLDPQTLSAPDITLTTDRALLQRSLENLVKNALEASRPGQTVTMGYLSTGGAVHFFVRSEPFIPRHVQLQMFQRTFSTKGRGRGLGTYSARLFVTNYLGGTVSFESTPEEGTTFYVRIPLE</sequence>
<dbReference type="Pfam" id="PF02518">
    <property type="entry name" value="HATPase_c"/>
    <property type="match status" value="1"/>
</dbReference>
<dbReference type="GO" id="GO:0030295">
    <property type="term" value="F:protein kinase activator activity"/>
    <property type="evidence" value="ECO:0007669"/>
    <property type="project" value="TreeGrafter"/>
</dbReference>
<comment type="catalytic activity">
    <reaction evidence="1">
        <text>ATP + protein L-histidine = ADP + protein N-phospho-L-histidine.</text>
        <dbReference type="EC" id="2.7.13.3"/>
    </reaction>
</comment>
<dbReference type="InterPro" id="IPR005467">
    <property type="entry name" value="His_kinase_dom"/>
</dbReference>
<keyword evidence="3" id="KW-0808">Transferase</keyword>
<evidence type="ECO:0000256" key="4">
    <source>
        <dbReference type="ARBA" id="ARBA00022777"/>
    </source>
</evidence>
<dbReference type="InterPro" id="IPR050351">
    <property type="entry name" value="BphY/WalK/GraS-like"/>
</dbReference>
<dbReference type="Proteomes" id="UP000503820">
    <property type="component" value="Unassembled WGS sequence"/>
</dbReference>
<dbReference type="Pfam" id="PF13188">
    <property type="entry name" value="PAS_8"/>
    <property type="match status" value="1"/>
</dbReference>
<evidence type="ECO:0000256" key="1">
    <source>
        <dbReference type="ARBA" id="ARBA00000085"/>
    </source>
</evidence>
<dbReference type="InterPro" id="IPR003594">
    <property type="entry name" value="HATPase_dom"/>
</dbReference>
<feature type="domain" description="Histidine kinase" evidence="6">
    <location>
        <begin position="227"/>
        <end position="438"/>
    </location>
</feature>
<dbReference type="Gene3D" id="3.30.565.10">
    <property type="entry name" value="Histidine kinase-like ATPase, C-terminal domain"/>
    <property type="match status" value="1"/>
</dbReference>
<feature type="region of interest" description="Disordered" evidence="5">
    <location>
        <begin position="16"/>
        <end position="73"/>
    </location>
</feature>
<accession>A0A7J0BYN4</accession>
<dbReference type="EMBL" id="BLVP01000035">
    <property type="protein sequence ID" value="GFM38094.1"/>
    <property type="molecule type" value="Genomic_DNA"/>
</dbReference>
<dbReference type="PROSITE" id="PS50109">
    <property type="entry name" value="HIS_KIN"/>
    <property type="match status" value="1"/>
</dbReference>
<dbReference type="SMART" id="SM00387">
    <property type="entry name" value="HATPase_c"/>
    <property type="match status" value="1"/>
</dbReference>
<gene>
    <name evidence="7" type="ORF">DSM19430T_27780</name>
</gene>
<evidence type="ECO:0000313" key="8">
    <source>
        <dbReference type="Proteomes" id="UP000503820"/>
    </source>
</evidence>
<name>A0A7J0BYN4_9BACT</name>
<evidence type="ECO:0000256" key="3">
    <source>
        <dbReference type="ARBA" id="ARBA00022679"/>
    </source>
</evidence>
<dbReference type="EC" id="2.7.13.3" evidence="2"/>
<evidence type="ECO:0000313" key="7">
    <source>
        <dbReference type="EMBL" id="GFM38094.1"/>
    </source>
</evidence>
<dbReference type="Gene3D" id="3.30.450.20">
    <property type="entry name" value="PAS domain"/>
    <property type="match status" value="1"/>
</dbReference>
<dbReference type="PANTHER" id="PTHR42878:SF15">
    <property type="entry name" value="BACTERIOPHYTOCHROME"/>
    <property type="match status" value="1"/>
</dbReference>
<dbReference type="GO" id="GO:0007234">
    <property type="term" value="P:osmosensory signaling via phosphorelay pathway"/>
    <property type="evidence" value="ECO:0007669"/>
    <property type="project" value="TreeGrafter"/>
</dbReference>
<proteinExistence type="predicted"/>
<dbReference type="GO" id="GO:0004673">
    <property type="term" value="F:protein histidine kinase activity"/>
    <property type="evidence" value="ECO:0007669"/>
    <property type="project" value="UniProtKB-EC"/>
</dbReference>
<reference evidence="7 8" key="1">
    <citation type="submission" date="2020-05" db="EMBL/GenBank/DDBJ databases">
        <title>Draft genome sequence of Desulfovibrio psychrotolerans JS1T.</title>
        <authorList>
            <person name="Ueno A."/>
            <person name="Tamazawa S."/>
            <person name="Tamamura S."/>
            <person name="Murakami T."/>
            <person name="Kiyama T."/>
            <person name="Inomata H."/>
            <person name="Amano Y."/>
            <person name="Miyakawa K."/>
            <person name="Tamaki H."/>
            <person name="Naganuma T."/>
            <person name="Kaneko K."/>
        </authorList>
    </citation>
    <scope>NUCLEOTIDE SEQUENCE [LARGE SCALE GENOMIC DNA]</scope>
    <source>
        <strain evidence="7 8">JS1</strain>
    </source>
</reference>
<dbReference type="InterPro" id="IPR000014">
    <property type="entry name" value="PAS"/>
</dbReference>
<feature type="compositionally biased region" description="Low complexity" evidence="5">
    <location>
        <begin position="23"/>
        <end position="32"/>
    </location>
</feature>
<comment type="caution">
    <text evidence="7">The sequence shown here is derived from an EMBL/GenBank/DDBJ whole genome shotgun (WGS) entry which is preliminary data.</text>
</comment>
<dbReference type="AlphaFoldDB" id="A0A7J0BYN4"/>
<dbReference type="GO" id="GO:0000156">
    <property type="term" value="F:phosphorelay response regulator activity"/>
    <property type="evidence" value="ECO:0007669"/>
    <property type="project" value="TreeGrafter"/>
</dbReference>